<dbReference type="PANTHER" id="PTHR46733:SF3">
    <property type="entry name" value="26.5 KDA HEAT SHOCK PROTEIN, MITOCHONDRIAL"/>
    <property type="match status" value="1"/>
</dbReference>
<dbReference type="SUPFAM" id="SSF49764">
    <property type="entry name" value="HSP20-like chaperones"/>
    <property type="match status" value="1"/>
</dbReference>
<evidence type="ECO:0000256" key="2">
    <source>
        <dbReference type="PROSITE-ProRule" id="PRU00285"/>
    </source>
</evidence>
<dbReference type="InterPro" id="IPR002068">
    <property type="entry name" value="A-crystallin/Hsp20_dom"/>
</dbReference>
<accession>A0AAD7LR72</accession>
<organism evidence="5 6">
    <name type="scientific">Quillaja saponaria</name>
    <name type="common">Soap bark tree</name>
    <dbReference type="NCBI Taxonomy" id="32244"/>
    <lineage>
        <taxon>Eukaryota</taxon>
        <taxon>Viridiplantae</taxon>
        <taxon>Streptophyta</taxon>
        <taxon>Embryophyta</taxon>
        <taxon>Tracheophyta</taxon>
        <taxon>Spermatophyta</taxon>
        <taxon>Magnoliopsida</taxon>
        <taxon>eudicotyledons</taxon>
        <taxon>Gunneridae</taxon>
        <taxon>Pentapetalae</taxon>
        <taxon>rosids</taxon>
        <taxon>fabids</taxon>
        <taxon>Fabales</taxon>
        <taxon>Quillajaceae</taxon>
        <taxon>Quillaja</taxon>
    </lineage>
</organism>
<proteinExistence type="inferred from homology"/>
<dbReference type="FunFam" id="2.60.40.790:FF:000059">
    <property type="entry name" value="26.5 kDa heat shock protein, mitochondrial"/>
    <property type="match status" value="1"/>
</dbReference>
<dbReference type="InterPro" id="IPR008978">
    <property type="entry name" value="HSP20-like_chaperone"/>
</dbReference>
<dbReference type="InterPro" id="IPR044587">
    <property type="entry name" value="HSP21-like"/>
</dbReference>
<evidence type="ECO:0000313" key="5">
    <source>
        <dbReference type="EMBL" id="KAJ7962859.1"/>
    </source>
</evidence>
<dbReference type="Pfam" id="PF00011">
    <property type="entry name" value="HSP20"/>
    <property type="match status" value="1"/>
</dbReference>
<reference evidence="5" key="1">
    <citation type="journal article" date="2023" name="Science">
        <title>Elucidation of the pathway for biosynthesis of saponin adjuvants from the soapbark tree.</title>
        <authorList>
            <person name="Reed J."/>
            <person name="Orme A."/>
            <person name="El-Demerdash A."/>
            <person name="Owen C."/>
            <person name="Martin L.B.B."/>
            <person name="Misra R.C."/>
            <person name="Kikuchi S."/>
            <person name="Rejzek M."/>
            <person name="Martin A.C."/>
            <person name="Harkess A."/>
            <person name="Leebens-Mack J."/>
            <person name="Louveau T."/>
            <person name="Stephenson M.J."/>
            <person name="Osbourn A."/>
        </authorList>
    </citation>
    <scope>NUCLEOTIDE SEQUENCE</scope>
    <source>
        <strain evidence="5">S10</strain>
    </source>
</reference>
<dbReference type="Proteomes" id="UP001163823">
    <property type="component" value="Chromosome 7"/>
</dbReference>
<dbReference type="PANTHER" id="PTHR46733">
    <property type="entry name" value="26.5 KDA HEAT SHOCK PROTEIN, MITOCHONDRIAL"/>
    <property type="match status" value="1"/>
</dbReference>
<keyword evidence="1" id="KW-0346">Stress response</keyword>
<dbReference type="GO" id="GO:0009408">
    <property type="term" value="P:response to heat"/>
    <property type="evidence" value="ECO:0007669"/>
    <property type="project" value="InterPro"/>
</dbReference>
<name>A0AAD7LR72_QUISA</name>
<evidence type="ECO:0000313" key="6">
    <source>
        <dbReference type="Proteomes" id="UP001163823"/>
    </source>
</evidence>
<gene>
    <name evidence="5" type="ORF">O6P43_018028</name>
</gene>
<dbReference type="AlphaFoldDB" id="A0AAD7LR72"/>
<dbReference type="EMBL" id="JARAOO010000007">
    <property type="protein sequence ID" value="KAJ7962859.1"/>
    <property type="molecule type" value="Genomic_DNA"/>
</dbReference>
<evidence type="ECO:0000259" key="4">
    <source>
        <dbReference type="PROSITE" id="PS01031"/>
    </source>
</evidence>
<dbReference type="KEGG" id="qsa:O6P43_018028"/>
<feature type="domain" description="SHSP" evidence="4">
    <location>
        <begin position="86"/>
        <end position="202"/>
    </location>
</feature>
<protein>
    <submittedName>
        <fullName evidence="5">Small heat-shock protein</fullName>
    </submittedName>
</protein>
<dbReference type="PROSITE" id="PS01031">
    <property type="entry name" value="SHSP"/>
    <property type="match status" value="1"/>
</dbReference>
<keyword evidence="6" id="KW-1185">Reference proteome</keyword>
<comment type="similarity">
    <text evidence="2 3">Belongs to the small heat shock protein (HSP20) family.</text>
</comment>
<comment type="caution">
    <text evidence="5">The sequence shown here is derived from an EMBL/GenBank/DDBJ whole genome shotgun (WGS) entry which is preliminary data.</text>
</comment>
<sequence>MALARLALKNLHQRVFASSSSASLLGNGVNQSRAIAGVQKERWGKQRRRWPWRRNNDRDFAPALYEFFPSGLGNALMQATENINRLFEDMNLTPWSVSGRVKEKDDHYKLRYDMPGISKEDVKITVDDGVLTIKGEHKEEKEEGDDDEYWSSRSYGYYNTSLMLPEDAKADEIKAELKDGVLSITIPRAEKAKKDVKEVEIH</sequence>
<dbReference type="CDD" id="cd06464">
    <property type="entry name" value="ACD_sHsps-like"/>
    <property type="match status" value="1"/>
</dbReference>
<evidence type="ECO:0000256" key="3">
    <source>
        <dbReference type="RuleBase" id="RU003616"/>
    </source>
</evidence>
<dbReference type="Gene3D" id="2.60.40.790">
    <property type="match status" value="1"/>
</dbReference>
<evidence type="ECO:0000256" key="1">
    <source>
        <dbReference type="ARBA" id="ARBA00023016"/>
    </source>
</evidence>